<dbReference type="GO" id="GO:0034727">
    <property type="term" value="P:piecemeal microautophagy of the nucleus"/>
    <property type="evidence" value="ECO:0007669"/>
    <property type="project" value="TreeGrafter"/>
</dbReference>
<feature type="modified residue" description="N6-acetyllysine" evidence="5">
    <location>
        <position position="118"/>
    </location>
</feature>
<name>A0A814TGQ2_ADIRI</name>
<dbReference type="GO" id="GO:0000407">
    <property type="term" value="C:phagophore assembly site"/>
    <property type="evidence" value="ECO:0007669"/>
    <property type="project" value="UniProtKB-SubCell"/>
</dbReference>
<feature type="binding site" evidence="4">
    <location>
        <position position="145"/>
    </location>
    <ligand>
        <name>Zn(2+)</name>
        <dbReference type="ChEBI" id="CHEBI:29105"/>
    </ligand>
</feature>
<organism evidence="9 10">
    <name type="scientific">Adineta ricciae</name>
    <name type="common">Rotifer</name>
    <dbReference type="NCBI Taxonomy" id="249248"/>
    <lineage>
        <taxon>Eukaryota</taxon>
        <taxon>Metazoa</taxon>
        <taxon>Spiralia</taxon>
        <taxon>Gnathifera</taxon>
        <taxon>Rotifera</taxon>
        <taxon>Eurotatoria</taxon>
        <taxon>Bdelloidea</taxon>
        <taxon>Adinetida</taxon>
        <taxon>Adinetidae</taxon>
        <taxon>Adineta</taxon>
    </lineage>
</organism>
<keyword evidence="10" id="KW-1185">Reference proteome</keyword>
<keyword evidence="4" id="KW-0862">Zinc</keyword>
<dbReference type="GO" id="GO:0006123">
    <property type="term" value="P:mitochondrial electron transport, cytochrome c to oxygen"/>
    <property type="evidence" value="ECO:0007669"/>
    <property type="project" value="InterPro"/>
</dbReference>
<comment type="subcellular location">
    <subcellularLocation>
        <location evidence="1">Preautophagosomal structure</location>
    </subcellularLocation>
</comment>
<comment type="caution">
    <text evidence="9">The sequence shown here is derived from an EMBL/GenBank/DDBJ whole genome shotgun (WGS) entry which is preliminary data.</text>
</comment>
<feature type="region of interest" description="Disordered" evidence="7">
    <location>
        <begin position="27"/>
        <end position="65"/>
    </location>
</feature>
<dbReference type="PROSITE" id="PS51359">
    <property type="entry name" value="COX5B_2"/>
    <property type="match status" value="1"/>
</dbReference>
<dbReference type="Pfam" id="PF10033">
    <property type="entry name" value="ATG13"/>
    <property type="match status" value="1"/>
</dbReference>
<feature type="binding site" evidence="4">
    <location>
        <position position="123"/>
    </location>
    <ligand>
        <name>Zn(2+)</name>
        <dbReference type="ChEBI" id="CHEBI:29105"/>
    </ligand>
</feature>
<protein>
    <recommendedName>
        <fullName evidence="6">Autophagy-related protein 13</fullName>
    </recommendedName>
</protein>
<feature type="modified residue" description="N6-acetyllysine" evidence="5">
    <location>
        <position position="152"/>
    </location>
</feature>
<dbReference type="Gene3D" id="2.60.11.10">
    <property type="entry name" value="Cytochrome c oxidase, subunit Vb"/>
    <property type="match status" value="1"/>
</dbReference>
<sequence>MLTASARCLSLSALPRVNALGCIRQASHSSNKNKDEPVAVSTPSHDDSGPSPMSQRPLPPDDGKVRFPNPWDIILNKRRYEYAMKFKGYDDPFDMMPVKRIANSTPENPNLLPSSNDKRLMACICNEDVYHLKWMHLHRGEPKRCYCGHWFKLTERQYVDLSDFDMSDYQLSNEDHEALEKFTKFFLVKAAQIIVQSRLGEKKITKSKSVCSGNEWFHLSIKDIPEVTVNAKKCLVDVQHLLIQPPHSPFCVEISLRTPDCATISLETWCISFDDSVSDPTQRVRFNIYNRMSIVLRSLLTCTRATPTYQLSRKQSADKYIICYKMYSGEPIVSHLGEHYSKKTIGSILTPIGRFVLNVAYRTHLTMALKQIENRTETNLNPLSIDIKDNHFALDRNQHSVDEEVDVSLPSTHNSSVPKSSPIEMMKRRHTSCDSVSSSHGTPDKVYYSKLRTAFATPGSIAHTPSHVGSYSRANENDLPYVLMQQQQQQVPHHHQSMEHIHQSKANYSPNVDLDNETAPDDFILVEVKPFFGKSDSTDDLALFIRSCQQPPILESFVVEPSLGETINQLNDELRVFESKVEEFDELVGSLTAVE</sequence>
<dbReference type="InterPro" id="IPR036570">
    <property type="entry name" value="HORMA_dom_sf"/>
</dbReference>
<feature type="binding site" evidence="4">
    <location>
        <position position="125"/>
    </location>
    <ligand>
        <name>Zn(2+)</name>
        <dbReference type="ChEBI" id="CHEBI:29105"/>
    </ligand>
</feature>
<dbReference type="Gene3D" id="3.30.900.10">
    <property type="entry name" value="HORMA domain"/>
    <property type="match status" value="1"/>
</dbReference>
<dbReference type="Proteomes" id="UP000663828">
    <property type="component" value="Unassembled WGS sequence"/>
</dbReference>
<dbReference type="InterPro" id="IPR018731">
    <property type="entry name" value="Atg13_N"/>
</dbReference>
<dbReference type="InterPro" id="IPR002124">
    <property type="entry name" value="Cyt_c_oxidase_su5b"/>
</dbReference>
<keyword evidence="3 6" id="KW-0072">Autophagy</keyword>
<dbReference type="AlphaFoldDB" id="A0A814TGQ2"/>
<evidence type="ECO:0000256" key="3">
    <source>
        <dbReference type="ARBA" id="ARBA00023006"/>
    </source>
</evidence>
<feature type="binding site" evidence="4">
    <location>
        <position position="147"/>
    </location>
    <ligand>
        <name>Zn(2+)</name>
        <dbReference type="ChEBI" id="CHEBI:29105"/>
    </ligand>
</feature>
<evidence type="ECO:0000256" key="6">
    <source>
        <dbReference type="RuleBase" id="RU361214"/>
    </source>
</evidence>
<evidence type="ECO:0000313" key="10">
    <source>
        <dbReference type="Proteomes" id="UP000663828"/>
    </source>
</evidence>
<dbReference type="GO" id="GO:0045277">
    <property type="term" value="C:respiratory chain complex IV"/>
    <property type="evidence" value="ECO:0007669"/>
    <property type="project" value="InterPro"/>
</dbReference>
<dbReference type="GO" id="GO:0005740">
    <property type="term" value="C:mitochondrial envelope"/>
    <property type="evidence" value="ECO:0007669"/>
    <property type="project" value="InterPro"/>
</dbReference>
<evidence type="ECO:0000256" key="2">
    <source>
        <dbReference type="ARBA" id="ARBA00007341"/>
    </source>
</evidence>
<dbReference type="Pfam" id="PF01215">
    <property type="entry name" value="COX5B"/>
    <property type="match status" value="1"/>
</dbReference>
<accession>A0A814TGQ2</accession>
<proteinExistence type="inferred from homology"/>
<comment type="similarity">
    <text evidence="2 6">Belongs to the ATG13 family. Metazoan subfamily.</text>
</comment>
<dbReference type="GO" id="GO:1990316">
    <property type="term" value="C:Atg1/ULK1 kinase complex"/>
    <property type="evidence" value="ECO:0007669"/>
    <property type="project" value="InterPro"/>
</dbReference>
<evidence type="ECO:0000313" key="9">
    <source>
        <dbReference type="EMBL" id="CAF1161500.1"/>
    </source>
</evidence>
<reference evidence="9" key="1">
    <citation type="submission" date="2021-02" db="EMBL/GenBank/DDBJ databases">
        <authorList>
            <person name="Nowell W R."/>
        </authorList>
    </citation>
    <scope>NUCLEOTIDE SEQUENCE</scope>
</reference>
<keyword evidence="4" id="KW-0479">Metal-binding</keyword>
<dbReference type="SUPFAM" id="SSF57802">
    <property type="entry name" value="Rubredoxin-like"/>
    <property type="match status" value="1"/>
</dbReference>
<feature type="domain" description="Autophagy-related protein 13 N-terminal" evidence="8">
    <location>
        <begin position="263"/>
        <end position="364"/>
    </location>
</feature>
<dbReference type="PANTHER" id="PTHR13430">
    <property type="match status" value="1"/>
</dbReference>
<dbReference type="EMBL" id="CAJNOR010001545">
    <property type="protein sequence ID" value="CAF1161500.1"/>
    <property type="molecule type" value="Genomic_DNA"/>
</dbReference>
<dbReference type="InterPro" id="IPR036972">
    <property type="entry name" value="Cyt_c_oxidase_su5b_sf"/>
</dbReference>
<dbReference type="InterPro" id="IPR040182">
    <property type="entry name" value="ATG13"/>
</dbReference>
<dbReference type="GO" id="GO:0046872">
    <property type="term" value="F:metal ion binding"/>
    <property type="evidence" value="ECO:0007669"/>
    <property type="project" value="UniProtKB-KW"/>
</dbReference>
<evidence type="ECO:0000256" key="4">
    <source>
        <dbReference type="PIRSR" id="PIRSR602124-1"/>
    </source>
</evidence>
<feature type="modified residue" description="N6-acetyllysine" evidence="5">
    <location>
        <position position="99"/>
    </location>
</feature>
<evidence type="ECO:0000256" key="1">
    <source>
        <dbReference type="ARBA" id="ARBA00004329"/>
    </source>
</evidence>
<gene>
    <name evidence="9" type="ORF">XAT740_LOCUS21508</name>
</gene>
<dbReference type="GO" id="GO:0000423">
    <property type="term" value="P:mitophagy"/>
    <property type="evidence" value="ECO:0007669"/>
    <property type="project" value="TreeGrafter"/>
</dbReference>
<dbReference type="GO" id="GO:0005829">
    <property type="term" value="C:cytosol"/>
    <property type="evidence" value="ECO:0007669"/>
    <property type="project" value="TreeGrafter"/>
</dbReference>
<evidence type="ECO:0000259" key="8">
    <source>
        <dbReference type="Pfam" id="PF10033"/>
    </source>
</evidence>
<evidence type="ECO:0000256" key="7">
    <source>
        <dbReference type="SAM" id="MobiDB-lite"/>
    </source>
</evidence>
<dbReference type="GO" id="GO:0034497">
    <property type="term" value="P:protein localization to phagophore assembly site"/>
    <property type="evidence" value="ECO:0007669"/>
    <property type="project" value="TreeGrafter"/>
</dbReference>
<dbReference type="PANTHER" id="PTHR13430:SF4">
    <property type="entry name" value="AUTOPHAGY-RELATED PROTEIN 13"/>
    <property type="match status" value="1"/>
</dbReference>
<evidence type="ECO:0000256" key="5">
    <source>
        <dbReference type="PIRSR" id="PIRSR602124-3"/>
    </source>
</evidence>